<dbReference type="SUPFAM" id="SSF56954">
    <property type="entry name" value="Outer membrane efflux proteins (OEP)"/>
    <property type="match status" value="1"/>
</dbReference>
<dbReference type="AlphaFoldDB" id="A0A5J4PVQ0"/>
<organism evidence="1">
    <name type="scientific">termite gut metagenome</name>
    <dbReference type="NCBI Taxonomy" id="433724"/>
    <lineage>
        <taxon>unclassified sequences</taxon>
        <taxon>metagenomes</taxon>
        <taxon>organismal metagenomes</taxon>
    </lineage>
</organism>
<comment type="caution">
    <text evidence="1">The sequence shown here is derived from an EMBL/GenBank/DDBJ whole genome shotgun (WGS) entry which is preliminary data.</text>
</comment>
<evidence type="ECO:0000313" key="1">
    <source>
        <dbReference type="EMBL" id="KAA6312684.1"/>
    </source>
</evidence>
<dbReference type="EMBL" id="SNRY01006395">
    <property type="protein sequence ID" value="KAA6312684.1"/>
    <property type="molecule type" value="Genomic_DNA"/>
</dbReference>
<sequence>MQREQGITAGLLPKLGLFVTGGYGRPGLNMLDNDFAPYYVGGIRLSWNFGNLYTQRNNRGIIATNKNQVFAQRDAFLVNTNIDIAKHKNEINKIKAMIQYDDEIIRLQNSIKKSAQAKIAGGTLSVTDLMREINAEDRAKQDKVLHETELMMTIYELKFTTNH</sequence>
<proteinExistence type="predicted"/>
<dbReference type="GO" id="GO:0015562">
    <property type="term" value="F:efflux transmembrane transporter activity"/>
    <property type="evidence" value="ECO:0007669"/>
    <property type="project" value="InterPro"/>
</dbReference>
<protein>
    <recommendedName>
        <fullName evidence="2">Outer membrane efflux protein</fullName>
    </recommendedName>
</protein>
<accession>A0A5J4PVQ0</accession>
<dbReference type="Gene3D" id="1.20.1600.10">
    <property type="entry name" value="Outer membrane efflux proteins (OEP)"/>
    <property type="match status" value="1"/>
</dbReference>
<evidence type="ECO:0008006" key="2">
    <source>
        <dbReference type="Google" id="ProtNLM"/>
    </source>
</evidence>
<reference evidence="1" key="1">
    <citation type="submission" date="2019-03" db="EMBL/GenBank/DDBJ databases">
        <title>Single cell metagenomics reveals metabolic interactions within the superorganism composed of flagellate Streblomastix strix and complex community of Bacteroidetes bacteria on its surface.</title>
        <authorList>
            <person name="Treitli S.C."/>
            <person name="Kolisko M."/>
            <person name="Husnik F."/>
            <person name="Keeling P."/>
            <person name="Hampl V."/>
        </authorList>
    </citation>
    <scope>NUCLEOTIDE SEQUENCE</scope>
    <source>
        <strain evidence="1">STM</strain>
    </source>
</reference>
<name>A0A5J4PVQ0_9ZZZZ</name>
<gene>
    <name evidence="1" type="ORF">EZS27_036424</name>
</gene>